<protein>
    <recommendedName>
        <fullName evidence="2">DUF432 domain-containing protein</fullName>
    </recommendedName>
</protein>
<proteinExistence type="predicted"/>
<evidence type="ECO:0008006" key="2">
    <source>
        <dbReference type="Google" id="ProtNLM"/>
    </source>
</evidence>
<dbReference type="Pfam" id="PF04254">
    <property type="entry name" value="DUF432"/>
    <property type="match status" value="1"/>
</dbReference>
<name>Q977N9_9ARCH</name>
<sequence length="254" mass="28769">MKTMSDTSEIIFSNYGIYDLGDNLELLLPNTLIKFQRISDNAFSYFRENSEGQIIEKIIPVKSNDIKIELAPIRPLNHPAKRTNYVFLKLDKEIHLGENSAASIFVHCPIEIGIFLIYGDNHEPLDWITCNPLNSRFSLYGSPDTGTLCKYAEVSLATDYNDSVSYVNGVMHIVIENTLSFAQTISKVIFPITDNNLYYKDSKSIVDGIKIIMKKRAAVNIAEIKPTLVDTEWTQAPAWDNSIDSVHHMEMTLE</sequence>
<dbReference type="AlphaFoldDB" id="Q977N9"/>
<dbReference type="InterPro" id="IPR007366">
    <property type="entry name" value="DUF432"/>
</dbReference>
<dbReference type="EMBL" id="AF393466">
    <property type="protein sequence ID" value="AAK96071.1"/>
    <property type="molecule type" value="Genomic_DNA"/>
</dbReference>
<organism evidence="1">
    <name type="scientific">uncultured crenarchaeote 74A4</name>
    <dbReference type="NCBI Taxonomy" id="166279"/>
    <lineage>
        <taxon>Archaea</taxon>
        <taxon>Nitrososphaerota</taxon>
        <taxon>Nitrososphaeria</taxon>
        <taxon>Nitrosopumilales</taxon>
        <taxon>environmental samples</taxon>
    </lineage>
</organism>
<reference evidence="1" key="1">
    <citation type="journal article" date="2002" name="Appl. Environ. Microbiol.">
        <title>Comparative genomic analysis of archaeal genotypic variants in a single population and in two different oceanic provinces.</title>
        <authorList>
            <person name="Beja O."/>
            <person name="Koonin E.V."/>
            <person name="Aravind L."/>
            <person name="Taylor L.T."/>
            <person name="Seitz H."/>
            <person name="Stein J.L."/>
            <person name="Bensen D.C."/>
            <person name="Feldman R.A."/>
            <person name="Swanson R.V."/>
            <person name="DeLong E.F."/>
        </authorList>
    </citation>
    <scope>NUCLEOTIDE SEQUENCE</scope>
</reference>
<evidence type="ECO:0000313" key="1">
    <source>
        <dbReference type="EMBL" id="AAK96071.1"/>
    </source>
</evidence>
<dbReference type="PIRSF" id="PIRSF019202">
    <property type="entry name" value="UCP019202"/>
    <property type="match status" value="1"/>
</dbReference>
<accession>Q977N9</accession>